<name>A0A4P6F9G8_9MICO</name>
<organism evidence="1 2">
    <name type="scientific">Xylanimonas protaetiae</name>
    <dbReference type="NCBI Taxonomy" id="2509457"/>
    <lineage>
        <taxon>Bacteria</taxon>
        <taxon>Bacillati</taxon>
        <taxon>Actinomycetota</taxon>
        <taxon>Actinomycetes</taxon>
        <taxon>Micrococcales</taxon>
        <taxon>Promicromonosporaceae</taxon>
        <taxon>Xylanimonas</taxon>
    </lineage>
</organism>
<keyword evidence="2" id="KW-1185">Reference proteome</keyword>
<evidence type="ECO:0000313" key="1">
    <source>
        <dbReference type="EMBL" id="QAY70007.1"/>
    </source>
</evidence>
<accession>A0A4P6F9G8</accession>
<gene>
    <name evidence="1" type="ORF">ET471_08155</name>
</gene>
<evidence type="ECO:0000313" key="2">
    <source>
        <dbReference type="Proteomes" id="UP000292118"/>
    </source>
</evidence>
<reference evidence="1 2" key="1">
    <citation type="submission" date="2019-01" db="EMBL/GenBank/DDBJ databases">
        <title>Genome sequencing of strain FW10M-9.</title>
        <authorList>
            <person name="Heo J."/>
            <person name="Kim S.-J."/>
            <person name="Kim J.-S."/>
            <person name="Hong S.-B."/>
            <person name="Kwon S.-W."/>
        </authorList>
    </citation>
    <scope>NUCLEOTIDE SEQUENCE [LARGE SCALE GENOMIC DNA]</scope>
    <source>
        <strain evidence="1 2">FW10M-9</strain>
    </source>
</reference>
<dbReference type="AlphaFoldDB" id="A0A4P6F9G8"/>
<dbReference type="RefSeq" id="WP_129187520.1">
    <property type="nucleotide sequence ID" value="NZ_CP035493.1"/>
</dbReference>
<dbReference type="Proteomes" id="UP000292118">
    <property type="component" value="Chromosome"/>
</dbReference>
<sequence length="132" mass="14862">MSTTKTSPVKTVYRLSTDEKPGHYLPWLQEHAEQLARRGVNIEQISVNGFFLYEREDGTISMTFREFVLSENGHRMLDTHEQDGWFYGPHARYVARPRGGFIAKSLPPSAVVVPPDDVPADVENPYSGPSLA</sequence>
<dbReference type="KEGG" id="xya:ET471_08155"/>
<proteinExistence type="predicted"/>
<protein>
    <submittedName>
        <fullName evidence="1">Uncharacterized protein</fullName>
    </submittedName>
</protein>
<dbReference type="EMBL" id="CP035493">
    <property type="protein sequence ID" value="QAY70007.1"/>
    <property type="molecule type" value="Genomic_DNA"/>
</dbReference>